<organism evidence="1 2">
    <name type="scientific">Desmophyllum pertusum</name>
    <dbReference type="NCBI Taxonomy" id="174260"/>
    <lineage>
        <taxon>Eukaryota</taxon>
        <taxon>Metazoa</taxon>
        <taxon>Cnidaria</taxon>
        <taxon>Anthozoa</taxon>
        <taxon>Hexacorallia</taxon>
        <taxon>Scleractinia</taxon>
        <taxon>Caryophylliina</taxon>
        <taxon>Caryophylliidae</taxon>
        <taxon>Desmophyllum</taxon>
    </lineage>
</organism>
<name>A0A9W9ZW59_9CNID</name>
<reference evidence="1" key="1">
    <citation type="submission" date="2023-01" db="EMBL/GenBank/DDBJ databases">
        <title>Genome assembly of the deep-sea coral Lophelia pertusa.</title>
        <authorList>
            <person name="Herrera S."/>
            <person name="Cordes E."/>
        </authorList>
    </citation>
    <scope>NUCLEOTIDE SEQUENCE</scope>
    <source>
        <strain evidence="1">USNM1676648</strain>
        <tissue evidence="1">Polyp</tissue>
    </source>
</reference>
<dbReference type="Proteomes" id="UP001163046">
    <property type="component" value="Unassembled WGS sequence"/>
</dbReference>
<evidence type="ECO:0000313" key="2">
    <source>
        <dbReference type="Proteomes" id="UP001163046"/>
    </source>
</evidence>
<comment type="caution">
    <text evidence="1">The sequence shown here is derived from an EMBL/GenBank/DDBJ whole genome shotgun (WGS) entry which is preliminary data.</text>
</comment>
<protein>
    <submittedName>
        <fullName evidence="1">Uncharacterized protein</fullName>
    </submittedName>
</protein>
<keyword evidence="2" id="KW-1185">Reference proteome</keyword>
<dbReference type="AlphaFoldDB" id="A0A9W9ZW59"/>
<proteinExistence type="predicted"/>
<gene>
    <name evidence="1" type="ORF">OS493_035405</name>
</gene>
<dbReference type="EMBL" id="MU825449">
    <property type="protein sequence ID" value="KAJ7388847.1"/>
    <property type="molecule type" value="Genomic_DNA"/>
</dbReference>
<accession>A0A9W9ZW59</accession>
<sequence length="105" mass="11991">MQFTDYEYCHRRPRSGCYSSAFANSGNLLPLAFWGFYVQVSGSSARCLRVRFRRNTHNDSFGKIPSNSQANDDKDFSVHHQGCDLCNMVQLLFCLSAPHRSDFSN</sequence>
<evidence type="ECO:0000313" key="1">
    <source>
        <dbReference type="EMBL" id="KAJ7388847.1"/>
    </source>
</evidence>